<dbReference type="PROSITE" id="PS00018">
    <property type="entry name" value="EF_HAND_1"/>
    <property type="match status" value="1"/>
</dbReference>
<gene>
    <name evidence="6" type="ORF">CYCCA115_LOCUS4498</name>
</gene>
<protein>
    <submittedName>
        <fullName evidence="6">Uncharacterized protein</fullName>
    </submittedName>
</protein>
<reference evidence="6" key="1">
    <citation type="submission" date="2023-08" db="EMBL/GenBank/DDBJ databases">
        <authorList>
            <person name="Audoor S."/>
            <person name="Bilcke G."/>
        </authorList>
    </citation>
    <scope>NUCLEOTIDE SEQUENCE</scope>
</reference>
<dbReference type="SUPFAM" id="SSF56112">
    <property type="entry name" value="Protein kinase-like (PK-like)"/>
    <property type="match status" value="1"/>
</dbReference>
<comment type="similarity">
    <text evidence="2">Belongs to the protein kinase superfamily. Ser/Thr protein kinase family. CDPK subfamily.</text>
</comment>
<dbReference type="InterPro" id="IPR011009">
    <property type="entry name" value="Kinase-like_dom_sf"/>
</dbReference>
<sequence length="1543" mass="174233">MDDTAEDMISNEDESSPQQTMGDESEQEEQEEQESSKDEEQVIEFVYESEDQEIPKAIQNTMKKLIVRGPVKTIGKRAFEKCETLEEIDFTEATALETIGKEAFSKCRNLLAFQCPSNVKIIGQMAFDECTNLREIDFSEATALELVGNAAFKECRSLLAFNCPSNLKIIVRFAFMGCENLKEVDFTQAAALETIGEQAFCDCSSLLAFKCPSNVNFIGDMAFQECENLREIDFSEATALEAIGGQAFLKCPCLLAFKCPPSVKTVGRQAFENSFGECERLKEVDFSKATALEMIGEEAFIYCTSLGGTFKCPPSVKTIGYQAFSQCVNLKEADFSNARALDTIEAMAFYQCWDLHSFKCPSNVKTIENQAFERCYRLKEVDLRESTVLETIGEEAFYNCGCLEKFSIPFNVSVVGKNVLKRCNNLISLDVPSANPAIHIRFYTQLGEEQKHLINWDNVVNLYASNPIQRSELVENLGKDITVLEKVRASYIGSIIDGTRRLHSIPERNGWLKFLANNAADEEDPYMIKLCDYLKEKANLKRVRQLADIKDQSARVAKSVAPRHIQKVFEERLFFLGRYDIEKGPPIHQSATCVVVKATDAKMMEYFEEKYKSYEGKEVGKDAFKAILGKVELIPHDDKNINHLFQRADVDKNGIISKKEFVEFCLDEIGCNVVLKFMRNKDQFHREVDRRKNNGLDSKYIVGSIGSHDQEKSDTGLVQSLRNSFLQEDGADTSFLEQDEVSTEYRSVLVMPYGDRNLDTIFRSERPAPIAVRNLMTEIGEALLHLHEKDIVHGDIKMLNAVRTNRRLLLIDLDASTKVGDYIGSKFSSGVLPPEMIHELKTRKELDLYENYVEQGRNSEDEKDKRKVLTTTGQDVRHFVVRSFWEETQEVKSWDEFNERYNAVQTLVPIKKADLPYELLAAHTSLDVWSFGVLLFELITKESLFKVNNEDDITDGDAMRQLHDWNDEDTKSKLKLKVTDAYGRDLLQKILRRDMKDRLTMQQVLAHDYFKPDAVKSESEALSRIEKRAMENQEIIKVNFAQIHKSFGQIHDSLKRVMRYQAAANDLLKLIFKGEKPQPKYFVILPVAEEVNKEKGFSRFITAMKKASMPSSILTTKAMLYFICPLTLQPVVGTDGEAIGYDIDMPQGWIKKYGPAILIGLKVVQVGLAVGRGFGLPLPSLSGAEEGLKETSNLFSEMQGLLVDEMGGDNEEDGLADVLLERFTDRIDSAASAEGPALTKKHLNRIQKSYDGIGLLIKDESFERCGLTMAVSKDETEYVHPEVEQLFEKFGSKCLEMSIEQREKENATLSAVARNTNRDTEHGFSANGDVENKAESAVSVESSACIPEHEMAQQQENLGTKQLQSISADSAVIARLEDVKSKLTTLEDVSLKLSKFEGLNAKIDHMNYAIQNKLQGIPQGSTNVIHKGWLRIQSRRSPFLWNARYVVVYKNGSITHYPNAGSTFLEVKWIDRKDGTIELRSEDKMIAKAKLSARCSSTTTDWLKGNTWNSDYERFATNSSRKAAVASRTDLTGNVIKIETADC</sequence>
<accession>A0AAD2CK79</accession>
<dbReference type="PROSITE" id="PS50011">
    <property type="entry name" value="PROTEIN_KINASE_DOM"/>
    <property type="match status" value="1"/>
</dbReference>
<evidence type="ECO:0000256" key="1">
    <source>
        <dbReference type="ARBA" id="ARBA00022837"/>
    </source>
</evidence>
<organism evidence="6 7">
    <name type="scientific">Cylindrotheca closterium</name>
    <dbReference type="NCBI Taxonomy" id="2856"/>
    <lineage>
        <taxon>Eukaryota</taxon>
        <taxon>Sar</taxon>
        <taxon>Stramenopiles</taxon>
        <taxon>Ochrophyta</taxon>
        <taxon>Bacillariophyta</taxon>
        <taxon>Bacillariophyceae</taxon>
        <taxon>Bacillariophycidae</taxon>
        <taxon>Bacillariales</taxon>
        <taxon>Bacillariaceae</taxon>
        <taxon>Cylindrotheca</taxon>
    </lineage>
</organism>
<comment type="caution">
    <text evidence="6">The sequence shown here is derived from an EMBL/GenBank/DDBJ whole genome shotgun (WGS) entry which is preliminary data.</text>
</comment>
<dbReference type="PANTHER" id="PTHR45661:SF3">
    <property type="entry name" value="IG-LIKE DOMAIN-CONTAINING PROTEIN"/>
    <property type="match status" value="1"/>
</dbReference>
<dbReference type="Pfam" id="PF13306">
    <property type="entry name" value="LRR_5"/>
    <property type="match status" value="2"/>
</dbReference>
<dbReference type="InterPro" id="IPR011992">
    <property type="entry name" value="EF-hand-dom_pair"/>
</dbReference>
<dbReference type="PROSITE" id="PS50222">
    <property type="entry name" value="EF_HAND_2"/>
    <property type="match status" value="1"/>
</dbReference>
<dbReference type="Gene3D" id="1.10.238.10">
    <property type="entry name" value="EF-hand"/>
    <property type="match status" value="1"/>
</dbReference>
<feature type="domain" description="Protein kinase" evidence="4">
    <location>
        <begin position="613"/>
        <end position="1010"/>
    </location>
</feature>
<evidence type="ECO:0000313" key="7">
    <source>
        <dbReference type="Proteomes" id="UP001295423"/>
    </source>
</evidence>
<evidence type="ECO:0000259" key="5">
    <source>
        <dbReference type="PROSITE" id="PS50222"/>
    </source>
</evidence>
<dbReference type="GO" id="GO:0004672">
    <property type="term" value="F:protein kinase activity"/>
    <property type="evidence" value="ECO:0007669"/>
    <property type="project" value="InterPro"/>
</dbReference>
<dbReference type="GO" id="GO:0005509">
    <property type="term" value="F:calcium ion binding"/>
    <property type="evidence" value="ECO:0007669"/>
    <property type="project" value="InterPro"/>
</dbReference>
<dbReference type="Proteomes" id="UP001295423">
    <property type="component" value="Unassembled WGS sequence"/>
</dbReference>
<dbReference type="SUPFAM" id="SSF47473">
    <property type="entry name" value="EF-hand"/>
    <property type="match status" value="1"/>
</dbReference>
<feature type="compositionally biased region" description="Acidic residues" evidence="3">
    <location>
        <begin position="1"/>
        <end position="15"/>
    </location>
</feature>
<dbReference type="InterPro" id="IPR000719">
    <property type="entry name" value="Prot_kinase_dom"/>
</dbReference>
<name>A0AAD2CK79_9STRA</name>
<dbReference type="Gene3D" id="3.80.10.10">
    <property type="entry name" value="Ribonuclease Inhibitor"/>
    <property type="match status" value="3"/>
</dbReference>
<proteinExistence type="inferred from homology"/>
<feature type="domain" description="EF-hand" evidence="5">
    <location>
        <begin position="636"/>
        <end position="671"/>
    </location>
</feature>
<dbReference type="SUPFAM" id="SSF52058">
    <property type="entry name" value="L domain-like"/>
    <property type="match status" value="2"/>
</dbReference>
<keyword evidence="7" id="KW-1185">Reference proteome</keyword>
<dbReference type="InterPro" id="IPR032675">
    <property type="entry name" value="LRR_dom_sf"/>
</dbReference>
<dbReference type="PANTHER" id="PTHR45661">
    <property type="entry name" value="SURFACE ANTIGEN"/>
    <property type="match status" value="1"/>
</dbReference>
<dbReference type="Pfam" id="PF00069">
    <property type="entry name" value="Pkinase"/>
    <property type="match status" value="1"/>
</dbReference>
<feature type="compositionally biased region" description="Acidic residues" evidence="3">
    <location>
        <begin position="23"/>
        <end position="33"/>
    </location>
</feature>
<dbReference type="InterPro" id="IPR053139">
    <property type="entry name" value="Surface_bspA-like"/>
</dbReference>
<feature type="region of interest" description="Disordered" evidence="3">
    <location>
        <begin position="1"/>
        <end position="41"/>
    </location>
</feature>
<dbReference type="Gene3D" id="1.10.510.10">
    <property type="entry name" value="Transferase(Phosphotransferase) domain 1"/>
    <property type="match status" value="2"/>
</dbReference>
<evidence type="ECO:0000256" key="2">
    <source>
        <dbReference type="ARBA" id="ARBA00024334"/>
    </source>
</evidence>
<keyword evidence="1" id="KW-0106">Calcium</keyword>
<dbReference type="InterPro" id="IPR026906">
    <property type="entry name" value="LRR_5"/>
</dbReference>
<dbReference type="GO" id="GO:0005524">
    <property type="term" value="F:ATP binding"/>
    <property type="evidence" value="ECO:0007669"/>
    <property type="project" value="InterPro"/>
</dbReference>
<dbReference type="InterPro" id="IPR002048">
    <property type="entry name" value="EF_hand_dom"/>
</dbReference>
<evidence type="ECO:0000256" key="3">
    <source>
        <dbReference type="SAM" id="MobiDB-lite"/>
    </source>
</evidence>
<dbReference type="SMART" id="SM00220">
    <property type="entry name" value="S_TKc"/>
    <property type="match status" value="1"/>
</dbReference>
<evidence type="ECO:0000259" key="4">
    <source>
        <dbReference type="PROSITE" id="PS50011"/>
    </source>
</evidence>
<evidence type="ECO:0000313" key="6">
    <source>
        <dbReference type="EMBL" id="CAJ1935161.1"/>
    </source>
</evidence>
<dbReference type="InterPro" id="IPR018247">
    <property type="entry name" value="EF_Hand_1_Ca_BS"/>
</dbReference>
<dbReference type="EMBL" id="CAKOGP040000446">
    <property type="protein sequence ID" value="CAJ1935161.1"/>
    <property type="molecule type" value="Genomic_DNA"/>
</dbReference>